<name>A0ABD1WD79_9LAMI</name>
<sequence length="116" mass="13125">MEKEEQEEAAVSIWDCGSPLYDSYELVSFAHFIERHTMVLPSSVLLAQFESSTSKTHMMVLPSLVSSHTYESNASRSSEEEITTMKMKKFSHTNGKKDKVKNAKSKFFSLLARIGL</sequence>
<organism evidence="1 2">
    <name type="scientific">Forsythia ovata</name>
    <dbReference type="NCBI Taxonomy" id="205694"/>
    <lineage>
        <taxon>Eukaryota</taxon>
        <taxon>Viridiplantae</taxon>
        <taxon>Streptophyta</taxon>
        <taxon>Embryophyta</taxon>
        <taxon>Tracheophyta</taxon>
        <taxon>Spermatophyta</taxon>
        <taxon>Magnoliopsida</taxon>
        <taxon>eudicotyledons</taxon>
        <taxon>Gunneridae</taxon>
        <taxon>Pentapetalae</taxon>
        <taxon>asterids</taxon>
        <taxon>lamiids</taxon>
        <taxon>Lamiales</taxon>
        <taxon>Oleaceae</taxon>
        <taxon>Forsythieae</taxon>
        <taxon>Forsythia</taxon>
    </lineage>
</organism>
<dbReference type="PANTHER" id="PTHR33978:SF18">
    <property type="entry name" value="OS01G0656300 PROTEIN"/>
    <property type="match status" value="1"/>
</dbReference>
<evidence type="ECO:0000313" key="1">
    <source>
        <dbReference type="EMBL" id="KAL2547633.1"/>
    </source>
</evidence>
<gene>
    <name evidence="1" type="ORF">Fot_09163</name>
</gene>
<protein>
    <submittedName>
        <fullName evidence="1">Uncharacterized protein</fullName>
    </submittedName>
</protein>
<dbReference type="PANTHER" id="PTHR33978">
    <property type="entry name" value="SERINE/THREONINE-KINASE"/>
    <property type="match status" value="1"/>
</dbReference>
<comment type="caution">
    <text evidence="1">The sequence shown here is derived from an EMBL/GenBank/DDBJ whole genome shotgun (WGS) entry which is preliminary data.</text>
</comment>
<dbReference type="AlphaFoldDB" id="A0ABD1WD79"/>
<reference evidence="2" key="1">
    <citation type="submission" date="2024-07" db="EMBL/GenBank/DDBJ databases">
        <title>Two chromosome-level genome assemblies of Korean endemic species Abeliophyllum distichum and Forsythia ovata (Oleaceae).</title>
        <authorList>
            <person name="Jang H."/>
        </authorList>
    </citation>
    <scope>NUCLEOTIDE SEQUENCE [LARGE SCALE GENOMIC DNA]</scope>
</reference>
<proteinExistence type="predicted"/>
<keyword evidence="2" id="KW-1185">Reference proteome</keyword>
<accession>A0ABD1WD79</accession>
<dbReference type="EMBL" id="JBFOLJ010000003">
    <property type="protein sequence ID" value="KAL2547633.1"/>
    <property type="molecule type" value="Genomic_DNA"/>
</dbReference>
<evidence type="ECO:0000313" key="2">
    <source>
        <dbReference type="Proteomes" id="UP001604277"/>
    </source>
</evidence>
<dbReference type="Proteomes" id="UP001604277">
    <property type="component" value="Unassembled WGS sequence"/>
</dbReference>